<dbReference type="Gene3D" id="3.40.50.1010">
    <property type="entry name" value="5'-nuclease"/>
    <property type="match status" value="1"/>
</dbReference>
<dbReference type="Pfam" id="PF01850">
    <property type="entry name" value="PIN"/>
    <property type="match status" value="1"/>
</dbReference>
<evidence type="ECO:0000313" key="3">
    <source>
        <dbReference type="Proteomes" id="UP000249229"/>
    </source>
</evidence>
<dbReference type="PANTHER" id="PTHR36173">
    <property type="entry name" value="RIBONUCLEASE VAPC16-RELATED"/>
    <property type="match status" value="1"/>
</dbReference>
<dbReference type="InterPro" id="IPR029060">
    <property type="entry name" value="PIN-like_dom_sf"/>
</dbReference>
<name>A0A2W5P1K1_9SPHN</name>
<dbReference type="InterPro" id="IPR002716">
    <property type="entry name" value="PIN_dom"/>
</dbReference>
<dbReference type="CDD" id="cd09872">
    <property type="entry name" value="PIN_Sll0205-like"/>
    <property type="match status" value="1"/>
</dbReference>
<feature type="domain" description="PIN" evidence="1">
    <location>
        <begin position="22"/>
        <end position="135"/>
    </location>
</feature>
<comment type="caution">
    <text evidence="2">The sequence shown here is derived from an EMBL/GenBank/DDBJ whole genome shotgun (WGS) entry which is preliminary data.</text>
</comment>
<evidence type="ECO:0000313" key="2">
    <source>
        <dbReference type="EMBL" id="PZQ59596.1"/>
    </source>
</evidence>
<dbReference type="AlphaFoldDB" id="A0A2W5P1K1"/>
<dbReference type="EMBL" id="QFQI01000008">
    <property type="protein sequence ID" value="PZQ59596.1"/>
    <property type="molecule type" value="Genomic_DNA"/>
</dbReference>
<dbReference type="PANTHER" id="PTHR36173:SF1">
    <property type="entry name" value="RIBONUCLEASE VAPC22"/>
    <property type="match status" value="1"/>
</dbReference>
<proteinExistence type="predicted"/>
<sequence length="151" mass="16059">MGAAMGREMGSSPGQRSRVISLDTHVLLWMVDGDAPLGVTTRVAIDEAPEVFSTISAWEIAMLISRSKLALAMTPEALFHHLGGVARVRVLAVGTRIALDAGRMPRFVHGDPCDRIIMASARALDCPLVTADRTILAHAAAGHLRAIDARA</sequence>
<reference evidence="2 3" key="1">
    <citation type="submission" date="2017-08" db="EMBL/GenBank/DDBJ databases">
        <title>Infants hospitalized years apart are colonized by the same room-sourced microbial strains.</title>
        <authorList>
            <person name="Brooks B."/>
            <person name="Olm M.R."/>
            <person name="Firek B.A."/>
            <person name="Baker R."/>
            <person name="Thomas B.C."/>
            <person name="Morowitz M.J."/>
            <person name="Banfield J.F."/>
        </authorList>
    </citation>
    <scope>NUCLEOTIDE SEQUENCE [LARGE SCALE GENOMIC DNA]</scope>
    <source>
        <strain evidence="2">S2_005_001_R1_22</strain>
    </source>
</reference>
<dbReference type="InterPro" id="IPR052919">
    <property type="entry name" value="TA_system_RNase"/>
</dbReference>
<evidence type="ECO:0000259" key="1">
    <source>
        <dbReference type="Pfam" id="PF01850"/>
    </source>
</evidence>
<dbReference type="Proteomes" id="UP000249229">
    <property type="component" value="Unassembled WGS sequence"/>
</dbReference>
<dbReference type="InterPro" id="IPR041705">
    <property type="entry name" value="PIN_Sll0205"/>
</dbReference>
<dbReference type="SUPFAM" id="SSF88723">
    <property type="entry name" value="PIN domain-like"/>
    <property type="match status" value="1"/>
</dbReference>
<gene>
    <name evidence="2" type="ORF">DI544_10685</name>
</gene>
<organism evidence="2 3">
    <name type="scientific">Sphingomonas taxi</name>
    <dbReference type="NCBI Taxonomy" id="1549858"/>
    <lineage>
        <taxon>Bacteria</taxon>
        <taxon>Pseudomonadati</taxon>
        <taxon>Pseudomonadota</taxon>
        <taxon>Alphaproteobacteria</taxon>
        <taxon>Sphingomonadales</taxon>
        <taxon>Sphingomonadaceae</taxon>
        <taxon>Sphingomonas</taxon>
    </lineage>
</organism>
<protein>
    <submittedName>
        <fullName evidence="2">VapC toxin family PIN domain ribonuclease</fullName>
    </submittedName>
</protein>
<accession>A0A2W5P1K1</accession>